<evidence type="ECO:0000256" key="6">
    <source>
        <dbReference type="SAM" id="Phobius"/>
    </source>
</evidence>
<keyword evidence="4" id="KW-0572">Peptidoglycan-anchor</keyword>
<keyword evidence="6" id="KW-0812">Transmembrane</keyword>
<evidence type="ECO:0000256" key="5">
    <source>
        <dbReference type="SAM" id="MobiDB-lite"/>
    </source>
</evidence>
<dbReference type="CDD" id="cd21112">
    <property type="entry name" value="alphaLP-like"/>
    <property type="match status" value="1"/>
</dbReference>
<keyword evidence="3 7" id="KW-0732">Signal</keyword>
<evidence type="ECO:0000313" key="10">
    <source>
        <dbReference type="Proteomes" id="UP000196581"/>
    </source>
</evidence>
<evidence type="ECO:0000256" key="1">
    <source>
        <dbReference type="ARBA" id="ARBA00022512"/>
    </source>
</evidence>
<dbReference type="Pfam" id="PF00746">
    <property type="entry name" value="Gram_pos_anchor"/>
    <property type="match status" value="1"/>
</dbReference>
<dbReference type="AlphaFoldDB" id="A0A1X6WTU7"/>
<feature type="region of interest" description="Disordered" evidence="5">
    <location>
        <begin position="380"/>
        <end position="584"/>
    </location>
</feature>
<keyword evidence="10" id="KW-1185">Reference proteome</keyword>
<dbReference type="InterPro" id="IPR043504">
    <property type="entry name" value="Peptidase_S1_PA_chymotrypsin"/>
</dbReference>
<dbReference type="RefSeq" id="WP_087003123.1">
    <property type="nucleotide sequence ID" value="NZ_FWFF01000001.1"/>
</dbReference>
<evidence type="ECO:0000313" key="9">
    <source>
        <dbReference type="EMBL" id="SLM88563.1"/>
    </source>
</evidence>
<evidence type="ECO:0000256" key="2">
    <source>
        <dbReference type="ARBA" id="ARBA00022525"/>
    </source>
</evidence>
<feature type="compositionally biased region" description="Polar residues" evidence="5">
    <location>
        <begin position="540"/>
        <end position="551"/>
    </location>
</feature>
<feature type="region of interest" description="Disordered" evidence="5">
    <location>
        <begin position="615"/>
        <end position="645"/>
    </location>
</feature>
<dbReference type="NCBIfam" id="TIGR01167">
    <property type="entry name" value="LPXTG_anchor"/>
    <property type="match status" value="1"/>
</dbReference>
<reference evidence="10" key="1">
    <citation type="submission" date="2017-02" db="EMBL/GenBank/DDBJ databases">
        <authorList>
            <person name="Dridi B."/>
        </authorList>
    </citation>
    <scope>NUCLEOTIDE SEQUENCE [LARGE SCALE GENOMIC DNA]</scope>
    <source>
        <strain evidence="10">B Co 03.10</strain>
    </source>
</reference>
<dbReference type="InterPro" id="IPR019931">
    <property type="entry name" value="LPXTG_anchor"/>
</dbReference>
<sequence length="670" mass="68784">MKNPETGKRFVALSAAVAIGLGGVALTVPAMAANEAPEELAAAVAMAAEKSDQIAAVGYNANRDVVVQVVEGSGISAASDELKPVTAFAKSEDSKKVLVEEIPNGYSEVNAEDVVGGAGYAVPKGGPNYGLCSFGFPATGPGGEEAIITAGHCGEVGEDVLLEKPSQSNAGANDYHNPERPFELLKSEPIGSFTHSEFGETPIDIDDPEAGDPSLYNPASTQDFGVITLEDDTVTTHPEVTDWTTAQGDDLSASTKPVAGVHNVTTDDIGKEIWRSGRTSGMQSGPIPSDENEGGIGGIVDGYSVVPLPDGSGHSLVYGFAAKALGIPGDSGGAVMMGDQAVGVTSLSNYQGEDQGDDNWIWVAELAEGLKYLPGDYEVKTTADDEEPSPTPTATEDPTEEPTETPDPTPTATETPEPTPTATDSPEPTPTATEDPTDEPTEDPTTPAPTPTETDSPEPTPTDTDSPEPTETATDEPTTPAPTPSETEEADEDAELTVDPREIAAEQFLAEDEDQAIEQDRGVTYSVTGVEPGSDVTFDTYASTDSASANAGSEEAPAEDSNDAPAKSVTVTADEDGNASSRVWGLPTAPAEAYIGDYEVLVTAEGETLESSFVVIGEDGGDGGQDDGDNGEGGDDLPRTGSTTAPLAAGAAGLVALGGALVYVARRRKA</sequence>
<evidence type="ECO:0000259" key="8">
    <source>
        <dbReference type="PROSITE" id="PS50847"/>
    </source>
</evidence>
<keyword evidence="1" id="KW-0134">Cell wall</keyword>
<feature type="compositionally biased region" description="Low complexity" evidence="5">
    <location>
        <begin position="410"/>
        <end position="434"/>
    </location>
</feature>
<keyword evidence="6" id="KW-0472">Membrane</keyword>
<feature type="compositionally biased region" description="Acidic residues" evidence="5">
    <location>
        <begin position="486"/>
        <end position="496"/>
    </location>
</feature>
<keyword evidence="2" id="KW-0964">Secreted</keyword>
<feature type="compositionally biased region" description="Low complexity" evidence="5">
    <location>
        <begin position="461"/>
        <end position="478"/>
    </location>
</feature>
<feature type="domain" description="Gram-positive cocci surface proteins LPxTG" evidence="8">
    <location>
        <begin position="637"/>
        <end position="670"/>
    </location>
</feature>
<protein>
    <submittedName>
        <fullName evidence="9">Proline-rich protein</fullName>
    </submittedName>
</protein>
<organism evidence="9 10">
    <name type="scientific">Brevibacterium yomogidense</name>
    <dbReference type="NCBI Taxonomy" id="946573"/>
    <lineage>
        <taxon>Bacteria</taxon>
        <taxon>Bacillati</taxon>
        <taxon>Actinomycetota</taxon>
        <taxon>Actinomycetes</taxon>
        <taxon>Micrococcales</taxon>
        <taxon>Brevibacteriaceae</taxon>
        <taxon>Brevibacterium</taxon>
    </lineage>
</organism>
<accession>A0A1X6WTU7</accession>
<proteinExistence type="predicted"/>
<dbReference type="SUPFAM" id="SSF50494">
    <property type="entry name" value="Trypsin-like serine proteases"/>
    <property type="match status" value="1"/>
</dbReference>
<dbReference type="Proteomes" id="UP000196581">
    <property type="component" value="Unassembled WGS sequence"/>
</dbReference>
<dbReference type="PROSITE" id="PS50847">
    <property type="entry name" value="GRAM_POS_ANCHORING"/>
    <property type="match status" value="1"/>
</dbReference>
<feature type="chain" id="PRO_5012032958" evidence="7">
    <location>
        <begin position="33"/>
        <end position="670"/>
    </location>
</feature>
<feature type="signal peptide" evidence="7">
    <location>
        <begin position="1"/>
        <end position="32"/>
    </location>
</feature>
<dbReference type="Gene3D" id="2.40.10.10">
    <property type="entry name" value="Trypsin-like serine proteases"/>
    <property type="match status" value="2"/>
</dbReference>
<keyword evidence="6" id="KW-1133">Transmembrane helix</keyword>
<evidence type="ECO:0000256" key="3">
    <source>
        <dbReference type="ARBA" id="ARBA00022729"/>
    </source>
</evidence>
<name>A0A1X6WTU7_9MICO</name>
<dbReference type="InterPro" id="IPR009003">
    <property type="entry name" value="Peptidase_S1_PA"/>
</dbReference>
<dbReference type="EMBL" id="FWFF01000001">
    <property type="protein sequence ID" value="SLM88563.1"/>
    <property type="molecule type" value="Genomic_DNA"/>
</dbReference>
<gene>
    <name evidence="9" type="ORF">FM105_00560</name>
</gene>
<feature type="transmembrane region" description="Helical" evidence="6">
    <location>
        <begin position="647"/>
        <end position="665"/>
    </location>
</feature>
<evidence type="ECO:0000256" key="7">
    <source>
        <dbReference type="SAM" id="SignalP"/>
    </source>
</evidence>
<evidence type="ECO:0000256" key="4">
    <source>
        <dbReference type="ARBA" id="ARBA00023088"/>
    </source>
</evidence>
<feature type="compositionally biased region" description="Acidic residues" evidence="5">
    <location>
        <begin position="619"/>
        <end position="635"/>
    </location>
</feature>